<dbReference type="Pfam" id="PF00431">
    <property type="entry name" value="CUB"/>
    <property type="match status" value="1"/>
</dbReference>
<dbReference type="SUPFAM" id="SSF49854">
    <property type="entry name" value="Spermadhesin, CUB domain"/>
    <property type="match status" value="1"/>
</dbReference>
<proteinExistence type="predicted"/>
<dbReference type="Gene3D" id="2.60.120.290">
    <property type="entry name" value="Spermadhesin, CUB domain"/>
    <property type="match status" value="1"/>
</dbReference>
<keyword evidence="1" id="KW-1015">Disulfide bond</keyword>
<keyword evidence="6" id="KW-1185">Reference proteome</keyword>
<accession>A0AAV2IKE8</accession>
<evidence type="ECO:0000256" key="3">
    <source>
        <dbReference type="SAM" id="SignalP"/>
    </source>
</evidence>
<evidence type="ECO:0000313" key="6">
    <source>
        <dbReference type="Proteomes" id="UP001497497"/>
    </source>
</evidence>
<reference evidence="5 6" key="1">
    <citation type="submission" date="2024-04" db="EMBL/GenBank/DDBJ databases">
        <authorList>
            <consortium name="Genoscope - CEA"/>
            <person name="William W."/>
        </authorList>
    </citation>
    <scope>NUCLEOTIDE SEQUENCE [LARGE SCALE GENOMIC DNA]</scope>
</reference>
<feature type="signal peptide" evidence="3">
    <location>
        <begin position="1"/>
        <end position="28"/>
    </location>
</feature>
<dbReference type="InterPro" id="IPR035914">
    <property type="entry name" value="Sperma_CUB_dom_sf"/>
</dbReference>
<dbReference type="AlphaFoldDB" id="A0AAV2IKE8"/>
<keyword evidence="3" id="KW-0732">Signal</keyword>
<evidence type="ECO:0000256" key="1">
    <source>
        <dbReference type="ARBA" id="ARBA00023157"/>
    </source>
</evidence>
<evidence type="ECO:0000313" key="5">
    <source>
        <dbReference type="EMBL" id="CAL1547592.1"/>
    </source>
</evidence>
<dbReference type="CDD" id="cd00041">
    <property type="entry name" value="CUB"/>
    <property type="match status" value="1"/>
</dbReference>
<sequence length="135" mass="14850">MAHLFHLCDAMALVVMVTLFGIILSTEASPCDGTPERIGVSFTPNKLFSPNYPEPYTNNVTCEWVLEATGSDSQQFVIQVATLEVDFEESFAQRSKCADYLEAFQGFPGNLGESSGVWCQGQKVVKATGRFLTLR</sequence>
<feature type="domain" description="CUB" evidence="4">
    <location>
        <begin position="31"/>
        <end position="135"/>
    </location>
</feature>
<gene>
    <name evidence="5" type="ORF">GSLYS_00020909001</name>
</gene>
<comment type="caution">
    <text evidence="5">The sequence shown here is derived from an EMBL/GenBank/DDBJ whole genome shotgun (WGS) entry which is preliminary data.</text>
</comment>
<name>A0AAV2IKE8_LYMST</name>
<protein>
    <recommendedName>
        <fullName evidence="4">CUB domain-containing protein</fullName>
    </recommendedName>
</protein>
<evidence type="ECO:0000259" key="4">
    <source>
        <dbReference type="PROSITE" id="PS01180"/>
    </source>
</evidence>
<dbReference type="Proteomes" id="UP001497497">
    <property type="component" value="Unassembled WGS sequence"/>
</dbReference>
<organism evidence="5 6">
    <name type="scientific">Lymnaea stagnalis</name>
    <name type="common">Great pond snail</name>
    <name type="synonym">Helix stagnalis</name>
    <dbReference type="NCBI Taxonomy" id="6523"/>
    <lineage>
        <taxon>Eukaryota</taxon>
        <taxon>Metazoa</taxon>
        <taxon>Spiralia</taxon>
        <taxon>Lophotrochozoa</taxon>
        <taxon>Mollusca</taxon>
        <taxon>Gastropoda</taxon>
        <taxon>Heterobranchia</taxon>
        <taxon>Euthyneura</taxon>
        <taxon>Panpulmonata</taxon>
        <taxon>Hygrophila</taxon>
        <taxon>Lymnaeoidea</taxon>
        <taxon>Lymnaeidae</taxon>
        <taxon>Lymnaea</taxon>
    </lineage>
</organism>
<feature type="chain" id="PRO_5043853149" description="CUB domain-containing protein" evidence="3">
    <location>
        <begin position="29"/>
        <end position="135"/>
    </location>
</feature>
<dbReference type="EMBL" id="CAXITT010001018">
    <property type="protein sequence ID" value="CAL1547592.1"/>
    <property type="molecule type" value="Genomic_DNA"/>
</dbReference>
<dbReference type="InterPro" id="IPR000859">
    <property type="entry name" value="CUB_dom"/>
</dbReference>
<evidence type="ECO:0000256" key="2">
    <source>
        <dbReference type="PROSITE-ProRule" id="PRU00059"/>
    </source>
</evidence>
<comment type="caution">
    <text evidence="2">Lacks conserved residue(s) required for the propagation of feature annotation.</text>
</comment>
<dbReference type="PROSITE" id="PS01180">
    <property type="entry name" value="CUB"/>
    <property type="match status" value="1"/>
</dbReference>